<dbReference type="PANTHER" id="PTHR13847">
    <property type="entry name" value="SARCOSINE DEHYDROGENASE-RELATED"/>
    <property type="match status" value="1"/>
</dbReference>
<evidence type="ECO:0000313" key="3">
    <source>
        <dbReference type="EMBL" id="QLG72849.1"/>
    </source>
</evidence>
<dbReference type="GeneID" id="59236572"/>
<dbReference type="AlphaFoldDB" id="A0A7H9B4F1"/>
<feature type="compositionally biased region" description="Basic residues" evidence="1">
    <location>
        <begin position="160"/>
        <end position="175"/>
    </location>
</feature>
<evidence type="ECO:0000259" key="2">
    <source>
        <dbReference type="Pfam" id="PF01266"/>
    </source>
</evidence>
<dbReference type="Pfam" id="PF01266">
    <property type="entry name" value="DAO"/>
    <property type="match status" value="2"/>
</dbReference>
<feature type="compositionally biased region" description="Basic and acidic residues" evidence="1">
    <location>
        <begin position="214"/>
        <end position="223"/>
    </location>
</feature>
<feature type="compositionally biased region" description="Polar residues" evidence="1">
    <location>
        <begin position="192"/>
        <end position="210"/>
    </location>
</feature>
<feature type="region of interest" description="Disordered" evidence="1">
    <location>
        <begin position="117"/>
        <end position="302"/>
    </location>
</feature>
<dbReference type="Gene3D" id="3.30.9.10">
    <property type="entry name" value="D-Amino Acid Oxidase, subunit A, domain 2"/>
    <property type="match status" value="1"/>
</dbReference>
<dbReference type="RefSeq" id="XP_037144576.1">
    <property type="nucleotide sequence ID" value="XM_037288681.1"/>
</dbReference>
<name>A0A7H9B4F1_ZYGMR</name>
<dbReference type="InterPro" id="IPR036188">
    <property type="entry name" value="FAD/NAD-bd_sf"/>
</dbReference>
<dbReference type="GO" id="GO:0005829">
    <property type="term" value="C:cytosol"/>
    <property type="evidence" value="ECO:0007669"/>
    <property type="project" value="GOC"/>
</dbReference>
<organism evidence="3 4">
    <name type="scientific">Zygotorulaspora mrakii</name>
    <name type="common">Zygosaccharomyces mrakii</name>
    <dbReference type="NCBI Taxonomy" id="42260"/>
    <lineage>
        <taxon>Eukaryota</taxon>
        <taxon>Fungi</taxon>
        <taxon>Dikarya</taxon>
        <taxon>Ascomycota</taxon>
        <taxon>Saccharomycotina</taxon>
        <taxon>Saccharomycetes</taxon>
        <taxon>Saccharomycetales</taxon>
        <taxon>Saccharomycetaceae</taxon>
        <taxon>Zygotorulaspora</taxon>
    </lineage>
</organism>
<dbReference type="GO" id="GO:0042147">
    <property type="term" value="P:retrograde transport, endosome to Golgi"/>
    <property type="evidence" value="ECO:0007669"/>
    <property type="project" value="TreeGrafter"/>
</dbReference>
<protein>
    <recommendedName>
        <fullName evidence="2">FAD dependent oxidoreductase domain-containing protein</fullName>
    </recommendedName>
</protein>
<sequence length="581" mass="62603">MATDFIDKLTFLSHPSGKGQGKHHIVIVGAGIIGVCTAYYLTRHADFDPSTHHITILESKRVAGGASGKAGGLLASWAFPQQIVPLSFQLHQDLSDEHDGENNWDYRRLTTVSLEADVQNVGPNDDGEDSDSSYSSYSSSCSGSSTSTGSDSSATGNRLSLKKKLKAKLASKNKSKTSSSELEIGSEDPSPKGSSRFHSSSNIVSSNIPQNAEESDKSEESKKKGGASNNSTSNNDNNNSNNSNNSSNNNDDDDDIPLTNLNSDENSGFDMKQSADYSENKSTSATNSNLNSNSIPLGDPSNPLPSDLNWIKKNLVKDWSSLGGTDSTAQVHPYKFTHFLLLKAMETEAVDLILGKVTKLQYNESGACCGISYNSTTDDDSVSNDIVDILDAQQVVLTMGPWTSKLLPDCPISGLRAHSITLKPSTGTVSPYAIFTELKIGKNEYFSPEMYARKDEVYVCGEGDTLVELPETTDAVEVVREKCDELYHYVSKLSKNLSNGHILKRQACYLPVLNVPTSSGPLIGETNVDNLYIASGHSCWGINNAPGTGKVMAELLLERETKSADISALDPSLYFDASILE</sequence>
<dbReference type="FunFam" id="3.50.50.60:FF:000237">
    <property type="entry name" value="FAD dependent oxidoreductase"/>
    <property type="match status" value="1"/>
</dbReference>
<feature type="domain" description="FAD dependent oxidoreductase" evidence="2">
    <location>
        <begin position="25"/>
        <end position="114"/>
    </location>
</feature>
<keyword evidence="4" id="KW-1185">Reference proteome</keyword>
<dbReference type="InterPro" id="IPR006076">
    <property type="entry name" value="FAD-dep_OxRdtase"/>
</dbReference>
<evidence type="ECO:0000313" key="4">
    <source>
        <dbReference type="Proteomes" id="UP000509704"/>
    </source>
</evidence>
<proteinExistence type="predicted"/>
<accession>A0A7H9B4F1</accession>
<gene>
    <name evidence="3" type="ORF">HG535_0D05580</name>
</gene>
<dbReference type="GO" id="GO:0005770">
    <property type="term" value="C:late endosome"/>
    <property type="evidence" value="ECO:0007669"/>
    <property type="project" value="TreeGrafter"/>
</dbReference>
<dbReference type="EMBL" id="CP058607">
    <property type="protein sequence ID" value="QLG72849.1"/>
    <property type="molecule type" value="Genomic_DNA"/>
</dbReference>
<feature type="compositionally biased region" description="Low complexity" evidence="1">
    <location>
        <begin position="226"/>
        <end position="249"/>
    </location>
</feature>
<reference evidence="3 4" key="1">
    <citation type="submission" date="2020-07" db="EMBL/GenBank/DDBJ databases">
        <title>The yeast mating-type switching endonuclease HO is a domesticated member of an unorthodox homing genetic element family.</title>
        <authorList>
            <person name="Coughlan A.Y."/>
            <person name="Lombardi L."/>
            <person name="Braun-Galleani S."/>
            <person name="Martos A.R."/>
            <person name="Galeote V."/>
            <person name="Bigey F."/>
            <person name="Dequin S."/>
            <person name="Byrne K.P."/>
            <person name="Wolfe K.H."/>
        </authorList>
    </citation>
    <scope>NUCLEOTIDE SEQUENCE [LARGE SCALE GENOMIC DNA]</scope>
    <source>
        <strain evidence="3 4">NRRL Y-6702</strain>
    </source>
</reference>
<dbReference type="PANTHER" id="PTHR13847:SF150">
    <property type="entry name" value="OXIDOREDUCTASE TDA3-RELATED"/>
    <property type="match status" value="1"/>
</dbReference>
<dbReference type="OrthoDB" id="498204at2759"/>
<feature type="compositionally biased region" description="Low complexity" evidence="1">
    <location>
        <begin position="132"/>
        <end position="153"/>
    </location>
</feature>
<dbReference type="Gene3D" id="3.50.50.60">
    <property type="entry name" value="FAD/NAD(P)-binding domain"/>
    <property type="match status" value="2"/>
</dbReference>
<dbReference type="KEGG" id="zmk:HG535_0D05580"/>
<feature type="compositionally biased region" description="Low complexity" evidence="1">
    <location>
        <begin position="280"/>
        <end position="294"/>
    </location>
</feature>
<dbReference type="SUPFAM" id="SSF51905">
    <property type="entry name" value="FAD/NAD(P)-binding domain"/>
    <property type="match status" value="1"/>
</dbReference>
<feature type="domain" description="FAD dependent oxidoreductase" evidence="2">
    <location>
        <begin position="326"/>
        <end position="555"/>
    </location>
</feature>
<dbReference type="Proteomes" id="UP000509704">
    <property type="component" value="Chromosome 4"/>
</dbReference>
<evidence type="ECO:0000256" key="1">
    <source>
        <dbReference type="SAM" id="MobiDB-lite"/>
    </source>
</evidence>